<dbReference type="InterPro" id="IPR029028">
    <property type="entry name" value="Alpha/beta_knot_MTases"/>
</dbReference>
<dbReference type="PANTHER" id="PTHR12029:SF11">
    <property type="entry name" value="METHYLTRANSFERASE TARBP1-RELATED"/>
    <property type="match status" value="1"/>
</dbReference>
<keyword evidence="5" id="KW-1185">Reference proteome</keyword>
<gene>
    <name evidence="4" type="ORF">BN980_GECA08s01033g</name>
</gene>
<dbReference type="FunFam" id="3.40.1280.10:FF:000022">
    <property type="entry name" value="Trm3p"/>
    <property type="match status" value="1"/>
</dbReference>
<keyword evidence="2" id="KW-0808">Transferase</keyword>
<dbReference type="InterPro" id="IPR001537">
    <property type="entry name" value="SpoU_MeTrfase"/>
</dbReference>
<protein>
    <submittedName>
        <fullName evidence="4">Similar to Saccharomyces cerevisiae YDL112W TRM3 2'-O-ribose methyltransferase</fullName>
    </submittedName>
</protein>
<dbReference type="Proteomes" id="UP000242525">
    <property type="component" value="Unassembled WGS sequence"/>
</dbReference>
<sequence>MSSIGLIANVLDTKTLYSIACFLRDKLLNTTFDKPQTAELIKSLADVMGSSDEEWPDLNESISQYLKVNLWNTEDPKSVDEAAMLVELIPSLASGFFKDTIDILKIYLYIEEQPLLKRITHHEISRPASADSESLRENILELTISHLKTLYQVSSTSTLSASSDLTSLQKLLLICHSSRNPDIAKFSSKTMGSIVKSFQKLDPILFDLWWECIATCLTNPDSGVDPENGYILWLRCISGNVLNGSSDKLQHLFDTDSYWGYLQDGVLNKTYEIRKYTLYIISQSLQKIDHDLDFDFMTWKVSEKDTYTFEWQRYTTLVNIISIDTSLHQAEDSSFDLIKIIGQESLIPKSWARCLLSAGLQSSMDSLKKYIGNVAMQVTTKDMEIYATGFSFLTDILLPHLMTASLFTVEKSKGTPSIDICPYGEQLSNFIASLFQYLDDNTSRAACNHLLSFLYGLRLSFDPARLYVMYGIERGLKDRRVLTLAELDLVKSLFSSTAETKLREKAIYFLYFRLLLSTSDEIVPFKSWFSVLADITSNQPYLYLESAAEVVTFIKSTKYIDEFEALHADILEEKSYELLPVYIDLSFRLGSQPDQSDLENLSFSQLLEYSRSGIPSALNFFQESSDLQKRFQKDLTFSMLNNDSIESAKFLEISASFKELPESQKDLFKFSEVIPDYTEFIASLWSPLYNLDVIDNAKLEYVYSQISMINIILEQPDYSFGPSAISAEQLIEFLNKLVIAKTPSKASNVVKNNALSESYRALYNVLSFSNVDAVLLLDTFASQVESVTSQCRYQICRTVLDLIKGNASLVARHTKTFTLLVRAFWASLVTDRLIATERSLHTSFIDLAFNQDVLKVAVDDSELAGALETIAEELIQLCYARRGLLSKLSEIIYDYHKSHPVSYSKWIGRISVSIFTFAQINDNLFRLEHVIGALHDQLSIDRHDININPAIYAEEYGRIEVSSRIDIILSFASLKASVPSDVEYANYLFDFILNSPRYHIFEPVKRNDGLEELERVCLYQVLLVLSRFLERDLQKLDVLTTETFIPSLYTEPSPVVRTSIEWLISRFTFRLLQSGFTSSLFDKISNFEESPRILASYQKICLMVARRMRSASIDSWAQYYYDYILKVIPFASSNRAGIRHFAVSMLCALSNEFNNFNDDQNPVPSMLKDLLLAVEGVTKHAQNSENYKQYRSGDDSVWDIERDFTVVGICGGVLRKVSDRVFGDIDQLDFALFIRDENNLEIPMGLDIDHRYWIPENMSISEAESTLISSKPASESTPLQVKSVSWNSVYDMTVGEDGRDSDKIKRGELIVVSSLVDKAPNLGGICRLCDVLGAKQLCLDDISITRHPQFKNVAVSADRWMPMIEVKQADIIDFMLQKKREGYTLIGLEQTDKSVELNADLKFPRKSLVLLGKEREGIPGEYLAELDFCVEIKQVGVIRSMNIQTATAVLVHSYSVQHC</sequence>
<feature type="domain" description="tRNA/rRNA methyltransferase SpoU type" evidence="3">
    <location>
        <begin position="1309"/>
        <end position="1451"/>
    </location>
</feature>
<dbReference type="PANTHER" id="PTHR12029">
    <property type="entry name" value="RNA METHYLTRANSFERASE"/>
    <property type="match status" value="1"/>
</dbReference>
<dbReference type="InterPro" id="IPR044748">
    <property type="entry name" value="Trm3/TARBP1_C"/>
</dbReference>
<dbReference type="GO" id="GO:0016423">
    <property type="term" value="F:tRNA (guanine) methyltransferase activity"/>
    <property type="evidence" value="ECO:0007669"/>
    <property type="project" value="InterPro"/>
</dbReference>
<dbReference type="OrthoDB" id="241340at2759"/>
<dbReference type="CDD" id="cd18091">
    <property type="entry name" value="SpoU-like_TRM3-like"/>
    <property type="match status" value="1"/>
</dbReference>
<evidence type="ECO:0000313" key="5">
    <source>
        <dbReference type="Proteomes" id="UP000242525"/>
    </source>
</evidence>
<evidence type="ECO:0000259" key="3">
    <source>
        <dbReference type="Pfam" id="PF00588"/>
    </source>
</evidence>
<name>A0A0J9XAQ6_GEOCN</name>
<dbReference type="InterPro" id="IPR029026">
    <property type="entry name" value="tRNA_m1G_MTases_N"/>
</dbReference>
<proteinExistence type="predicted"/>
<dbReference type="Pfam" id="PF00588">
    <property type="entry name" value="SpoU_methylase"/>
    <property type="match status" value="1"/>
</dbReference>
<evidence type="ECO:0000256" key="2">
    <source>
        <dbReference type="ARBA" id="ARBA00022679"/>
    </source>
</evidence>
<dbReference type="GO" id="GO:0030488">
    <property type="term" value="P:tRNA methylation"/>
    <property type="evidence" value="ECO:0007669"/>
    <property type="project" value="InterPro"/>
</dbReference>
<dbReference type="STRING" id="1173061.A0A0J9XAQ6"/>
<organism evidence="4 5">
    <name type="scientific">Geotrichum candidum</name>
    <name type="common">Oospora lactis</name>
    <name type="synonym">Dipodascus geotrichum</name>
    <dbReference type="NCBI Taxonomy" id="1173061"/>
    <lineage>
        <taxon>Eukaryota</taxon>
        <taxon>Fungi</taxon>
        <taxon>Dikarya</taxon>
        <taxon>Ascomycota</taxon>
        <taxon>Saccharomycotina</taxon>
        <taxon>Dipodascomycetes</taxon>
        <taxon>Dipodascales</taxon>
        <taxon>Dipodascaceae</taxon>
        <taxon>Geotrichum</taxon>
    </lineage>
</organism>
<evidence type="ECO:0000313" key="4">
    <source>
        <dbReference type="EMBL" id="CDO54561.1"/>
    </source>
</evidence>
<evidence type="ECO:0000256" key="1">
    <source>
        <dbReference type="ARBA" id="ARBA00022603"/>
    </source>
</evidence>
<dbReference type="GO" id="GO:0003723">
    <property type="term" value="F:RNA binding"/>
    <property type="evidence" value="ECO:0007669"/>
    <property type="project" value="InterPro"/>
</dbReference>
<dbReference type="EMBL" id="CCBN010000008">
    <property type="protein sequence ID" value="CDO54561.1"/>
    <property type="molecule type" value="Genomic_DNA"/>
</dbReference>
<accession>A0A0J9XAQ6</accession>
<comment type="caution">
    <text evidence="4">The sequence shown here is derived from an EMBL/GenBank/DDBJ whole genome shotgun (WGS) entry which is preliminary data.</text>
</comment>
<reference evidence="4" key="1">
    <citation type="submission" date="2014-03" db="EMBL/GenBank/DDBJ databases">
        <authorList>
            <person name="Casaregola S."/>
        </authorList>
    </citation>
    <scope>NUCLEOTIDE SEQUENCE [LARGE SCALE GENOMIC DNA]</scope>
    <source>
        <strain evidence="4">CLIB 918</strain>
    </source>
</reference>
<dbReference type="InterPro" id="IPR045330">
    <property type="entry name" value="TRM3/TARBP1"/>
</dbReference>
<dbReference type="Gene3D" id="3.40.1280.10">
    <property type="match status" value="1"/>
</dbReference>
<dbReference type="SUPFAM" id="SSF75217">
    <property type="entry name" value="alpha/beta knot"/>
    <property type="match status" value="1"/>
</dbReference>
<keyword evidence="1 4" id="KW-0489">Methyltransferase</keyword>